<dbReference type="AlphaFoldDB" id="A0AAP0KI03"/>
<feature type="region of interest" description="Disordered" evidence="1">
    <location>
        <begin position="1"/>
        <end position="72"/>
    </location>
</feature>
<evidence type="ECO:0000313" key="3">
    <source>
        <dbReference type="Proteomes" id="UP001417504"/>
    </source>
</evidence>
<proteinExistence type="predicted"/>
<dbReference type="Proteomes" id="UP001417504">
    <property type="component" value="Unassembled WGS sequence"/>
</dbReference>
<name>A0AAP0KI03_9MAGN</name>
<accession>A0AAP0KI03</accession>
<feature type="compositionally biased region" description="Basic and acidic residues" evidence="1">
    <location>
        <begin position="48"/>
        <end position="68"/>
    </location>
</feature>
<feature type="compositionally biased region" description="Basic and acidic residues" evidence="1">
    <location>
        <begin position="1"/>
        <end position="15"/>
    </location>
</feature>
<evidence type="ECO:0000256" key="1">
    <source>
        <dbReference type="SAM" id="MobiDB-lite"/>
    </source>
</evidence>
<protein>
    <submittedName>
        <fullName evidence="2">Uncharacterized protein</fullName>
    </submittedName>
</protein>
<sequence length="150" mass="16371">MCERIHSDANRRWDGKSPFPAGIRPDGVGIRRQKSPSAEDGGISPTMRGREGRGDIISKNSEGEESLRGGDPCGWGMGVENFLVRNFKRGIPTSLKVGMGVGITFLPPSPEPAPPAFLYNTLIKRDVLSLKLALYFLPSISLTRVPYSKD</sequence>
<keyword evidence="3" id="KW-1185">Reference proteome</keyword>
<organism evidence="2 3">
    <name type="scientific">Stephania japonica</name>
    <dbReference type="NCBI Taxonomy" id="461633"/>
    <lineage>
        <taxon>Eukaryota</taxon>
        <taxon>Viridiplantae</taxon>
        <taxon>Streptophyta</taxon>
        <taxon>Embryophyta</taxon>
        <taxon>Tracheophyta</taxon>
        <taxon>Spermatophyta</taxon>
        <taxon>Magnoliopsida</taxon>
        <taxon>Ranunculales</taxon>
        <taxon>Menispermaceae</taxon>
        <taxon>Menispermoideae</taxon>
        <taxon>Cissampelideae</taxon>
        <taxon>Stephania</taxon>
    </lineage>
</organism>
<gene>
    <name evidence="2" type="ORF">Sjap_000433</name>
</gene>
<reference evidence="2 3" key="1">
    <citation type="submission" date="2024-01" db="EMBL/GenBank/DDBJ databases">
        <title>Genome assemblies of Stephania.</title>
        <authorList>
            <person name="Yang L."/>
        </authorList>
    </citation>
    <scope>NUCLEOTIDE SEQUENCE [LARGE SCALE GENOMIC DNA]</scope>
    <source>
        <strain evidence="2">QJT</strain>
        <tissue evidence="2">Leaf</tissue>
    </source>
</reference>
<comment type="caution">
    <text evidence="2">The sequence shown here is derived from an EMBL/GenBank/DDBJ whole genome shotgun (WGS) entry which is preliminary data.</text>
</comment>
<dbReference type="EMBL" id="JBBNAE010000001">
    <property type="protein sequence ID" value="KAK9152953.1"/>
    <property type="molecule type" value="Genomic_DNA"/>
</dbReference>
<evidence type="ECO:0000313" key="2">
    <source>
        <dbReference type="EMBL" id="KAK9152953.1"/>
    </source>
</evidence>